<dbReference type="InterPro" id="IPR053521">
    <property type="entry name" value="McjB-like"/>
</dbReference>
<evidence type="ECO:0000313" key="4">
    <source>
        <dbReference type="Proteomes" id="UP001597510"/>
    </source>
</evidence>
<keyword evidence="1" id="KW-0472">Membrane</keyword>
<organism evidence="3 4">
    <name type="scientific">Emticicia soli</name>
    <dbReference type="NCBI Taxonomy" id="2027878"/>
    <lineage>
        <taxon>Bacteria</taxon>
        <taxon>Pseudomonadati</taxon>
        <taxon>Bacteroidota</taxon>
        <taxon>Cytophagia</taxon>
        <taxon>Cytophagales</taxon>
        <taxon>Leadbetterellaceae</taxon>
        <taxon>Emticicia</taxon>
    </lineage>
</organism>
<sequence>MLKRLSIKDFLLFAEAWALIALARFMLVFVSFQKILPLLGERVTNQEKADEGKNEFKYIRIAIARACKYSFWRTKCFEQALCAKLMLRLRKHPSTIYFGVKRDTANKEFMAHAWLICNNEIITGGSQTEQFQILSSFYK</sequence>
<keyword evidence="4" id="KW-1185">Reference proteome</keyword>
<protein>
    <submittedName>
        <fullName evidence="3">Lasso peptide biosynthesis B2 protein</fullName>
    </submittedName>
</protein>
<accession>A0ABW5J826</accession>
<dbReference type="NCBIfam" id="NF033537">
    <property type="entry name" value="lasso_biosyn_B2"/>
    <property type="match status" value="1"/>
</dbReference>
<dbReference type="InterPro" id="IPR032708">
    <property type="entry name" value="McjB_C"/>
</dbReference>
<gene>
    <name evidence="3" type="ORF">ACFSR2_11455</name>
</gene>
<feature type="transmembrane region" description="Helical" evidence="1">
    <location>
        <begin position="12"/>
        <end position="32"/>
    </location>
</feature>
<feature type="domain" description="Microcin J25-processing protein McjB C-terminal" evidence="2">
    <location>
        <begin position="25"/>
        <end position="135"/>
    </location>
</feature>
<evidence type="ECO:0000259" key="2">
    <source>
        <dbReference type="Pfam" id="PF13471"/>
    </source>
</evidence>
<dbReference type="RefSeq" id="WP_340240566.1">
    <property type="nucleotide sequence ID" value="NZ_JBBEWC010000022.1"/>
</dbReference>
<evidence type="ECO:0000256" key="1">
    <source>
        <dbReference type="SAM" id="Phobius"/>
    </source>
</evidence>
<reference evidence="4" key="1">
    <citation type="journal article" date="2019" name="Int. J. Syst. Evol. Microbiol.">
        <title>The Global Catalogue of Microorganisms (GCM) 10K type strain sequencing project: providing services to taxonomists for standard genome sequencing and annotation.</title>
        <authorList>
            <consortium name="The Broad Institute Genomics Platform"/>
            <consortium name="The Broad Institute Genome Sequencing Center for Infectious Disease"/>
            <person name="Wu L."/>
            <person name="Ma J."/>
        </authorList>
    </citation>
    <scope>NUCLEOTIDE SEQUENCE [LARGE SCALE GENOMIC DNA]</scope>
    <source>
        <strain evidence="4">KCTC 52344</strain>
    </source>
</reference>
<name>A0ABW5J826_9BACT</name>
<proteinExistence type="predicted"/>
<keyword evidence="1" id="KW-1133">Transmembrane helix</keyword>
<dbReference type="Pfam" id="PF13471">
    <property type="entry name" value="Transglut_core3"/>
    <property type="match status" value="1"/>
</dbReference>
<dbReference type="EMBL" id="JBHULC010000010">
    <property type="protein sequence ID" value="MFD2521507.1"/>
    <property type="molecule type" value="Genomic_DNA"/>
</dbReference>
<comment type="caution">
    <text evidence="3">The sequence shown here is derived from an EMBL/GenBank/DDBJ whole genome shotgun (WGS) entry which is preliminary data.</text>
</comment>
<evidence type="ECO:0000313" key="3">
    <source>
        <dbReference type="EMBL" id="MFD2521507.1"/>
    </source>
</evidence>
<keyword evidence="1" id="KW-0812">Transmembrane</keyword>
<dbReference type="Proteomes" id="UP001597510">
    <property type="component" value="Unassembled WGS sequence"/>
</dbReference>